<organism evidence="2 3">
    <name type="scientific">Methylobacterium tardum</name>
    <dbReference type="NCBI Taxonomy" id="374432"/>
    <lineage>
        <taxon>Bacteria</taxon>
        <taxon>Pseudomonadati</taxon>
        <taxon>Pseudomonadota</taxon>
        <taxon>Alphaproteobacteria</taxon>
        <taxon>Hyphomicrobiales</taxon>
        <taxon>Methylobacteriaceae</taxon>
        <taxon>Methylobacterium</taxon>
    </lineage>
</organism>
<sequence length="213" mass="22873">MSAASVTLHQSSEQEPGTISWDSGLDLPIEAEIPFDSMLAGTGWYPSEIFEGVCFRWMGSKPTARVFAVLDRAVDLELSVYVPHIADHAYWEAVTFSVDGHPVAATLTADEVRRYVISLPARAPRSADPTGTEPRDLAESLTEIEVCAPFAKQPNPSDARTLSIGVSLLRVRPVAPEVLARNRLIVRAALLSYFAGRDVAGLIPASDGPGATS</sequence>
<evidence type="ECO:0000256" key="1">
    <source>
        <dbReference type="SAM" id="MobiDB-lite"/>
    </source>
</evidence>
<dbReference type="AlphaFoldDB" id="A0AA37TAQ3"/>
<protein>
    <submittedName>
        <fullName evidence="2">Uncharacterized protein</fullName>
    </submittedName>
</protein>
<name>A0AA37TAQ3_9HYPH</name>
<accession>A0AA37TAQ3</accession>
<keyword evidence="3" id="KW-1185">Reference proteome</keyword>
<feature type="region of interest" description="Disordered" evidence="1">
    <location>
        <begin position="1"/>
        <end position="21"/>
    </location>
</feature>
<proteinExistence type="predicted"/>
<dbReference type="RefSeq" id="WP_238199342.1">
    <property type="nucleotide sequence ID" value="NZ_BPQZ01000035.1"/>
</dbReference>
<dbReference type="Proteomes" id="UP001157440">
    <property type="component" value="Unassembled WGS sequence"/>
</dbReference>
<dbReference type="EMBL" id="BSPL01000012">
    <property type="protein sequence ID" value="GLS69906.1"/>
    <property type="molecule type" value="Genomic_DNA"/>
</dbReference>
<gene>
    <name evidence="2" type="ORF">GCM10007890_19190</name>
</gene>
<comment type="caution">
    <text evidence="2">The sequence shown here is derived from an EMBL/GenBank/DDBJ whole genome shotgun (WGS) entry which is preliminary data.</text>
</comment>
<reference evidence="3" key="1">
    <citation type="journal article" date="2019" name="Int. J. Syst. Evol. Microbiol.">
        <title>The Global Catalogue of Microorganisms (GCM) 10K type strain sequencing project: providing services to taxonomists for standard genome sequencing and annotation.</title>
        <authorList>
            <consortium name="The Broad Institute Genomics Platform"/>
            <consortium name="The Broad Institute Genome Sequencing Center for Infectious Disease"/>
            <person name="Wu L."/>
            <person name="Ma J."/>
        </authorList>
    </citation>
    <scope>NUCLEOTIDE SEQUENCE [LARGE SCALE GENOMIC DNA]</scope>
    <source>
        <strain evidence="3">NBRC 103632</strain>
    </source>
</reference>
<evidence type="ECO:0000313" key="3">
    <source>
        <dbReference type="Proteomes" id="UP001157440"/>
    </source>
</evidence>
<evidence type="ECO:0000313" key="2">
    <source>
        <dbReference type="EMBL" id="GLS69906.1"/>
    </source>
</evidence>